<accession>A0A0A8XXF6</accession>
<dbReference type="AlphaFoldDB" id="A0A0A8XXF6"/>
<organism evidence="1">
    <name type="scientific">Arundo donax</name>
    <name type="common">Giant reed</name>
    <name type="synonym">Donax arundinaceus</name>
    <dbReference type="NCBI Taxonomy" id="35708"/>
    <lineage>
        <taxon>Eukaryota</taxon>
        <taxon>Viridiplantae</taxon>
        <taxon>Streptophyta</taxon>
        <taxon>Embryophyta</taxon>
        <taxon>Tracheophyta</taxon>
        <taxon>Spermatophyta</taxon>
        <taxon>Magnoliopsida</taxon>
        <taxon>Liliopsida</taxon>
        <taxon>Poales</taxon>
        <taxon>Poaceae</taxon>
        <taxon>PACMAD clade</taxon>
        <taxon>Arundinoideae</taxon>
        <taxon>Arundineae</taxon>
        <taxon>Arundo</taxon>
    </lineage>
</organism>
<reference evidence="1" key="2">
    <citation type="journal article" date="2015" name="Data Brief">
        <title>Shoot transcriptome of the giant reed, Arundo donax.</title>
        <authorList>
            <person name="Barrero R.A."/>
            <person name="Guerrero F.D."/>
            <person name="Moolhuijzen P."/>
            <person name="Goolsby J.A."/>
            <person name="Tidwell J."/>
            <person name="Bellgard S.E."/>
            <person name="Bellgard M.I."/>
        </authorList>
    </citation>
    <scope>NUCLEOTIDE SEQUENCE</scope>
    <source>
        <tissue evidence="1">Shoot tissue taken approximately 20 cm above the soil surface</tissue>
    </source>
</reference>
<evidence type="ECO:0000313" key="1">
    <source>
        <dbReference type="EMBL" id="JAD17443.1"/>
    </source>
</evidence>
<proteinExistence type="predicted"/>
<protein>
    <submittedName>
        <fullName evidence="1">Uncharacterized protein</fullName>
    </submittedName>
</protein>
<reference evidence="1" key="1">
    <citation type="submission" date="2014-09" db="EMBL/GenBank/DDBJ databases">
        <authorList>
            <person name="Magalhaes I.L.F."/>
            <person name="Oliveira U."/>
            <person name="Santos F.R."/>
            <person name="Vidigal T.H.D.A."/>
            <person name="Brescovit A.D."/>
            <person name="Santos A.J."/>
        </authorList>
    </citation>
    <scope>NUCLEOTIDE SEQUENCE</scope>
    <source>
        <tissue evidence="1">Shoot tissue taken approximately 20 cm above the soil surface</tissue>
    </source>
</reference>
<dbReference type="EMBL" id="GBRH01280452">
    <property type="protein sequence ID" value="JAD17443.1"/>
    <property type="molecule type" value="Transcribed_RNA"/>
</dbReference>
<name>A0A0A8XXF6_ARUDO</name>
<sequence>MNQDAQRIGSGSIQSICCPPVTHVVGIAGVEPVSSHLLAACMEEMVQLQRTHSEPGKILAIHWKK</sequence>